<gene>
    <name evidence="1" type="ORF">METZ01_LOCUS140541</name>
</gene>
<reference evidence="1" key="1">
    <citation type="submission" date="2018-05" db="EMBL/GenBank/DDBJ databases">
        <authorList>
            <person name="Lanie J.A."/>
            <person name="Ng W.-L."/>
            <person name="Kazmierczak K.M."/>
            <person name="Andrzejewski T.M."/>
            <person name="Davidsen T.M."/>
            <person name="Wayne K.J."/>
            <person name="Tettelin H."/>
            <person name="Glass J.I."/>
            <person name="Rusch D."/>
            <person name="Podicherti R."/>
            <person name="Tsui H.-C.T."/>
            <person name="Winkler M.E."/>
        </authorList>
    </citation>
    <scope>NUCLEOTIDE SEQUENCE</scope>
</reference>
<dbReference type="AlphaFoldDB" id="A0A381ZG11"/>
<evidence type="ECO:0000313" key="1">
    <source>
        <dbReference type="EMBL" id="SVA87687.1"/>
    </source>
</evidence>
<accession>A0A381ZG11</accession>
<organism evidence="1">
    <name type="scientific">marine metagenome</name>
    <dbReference type="NCBI Taxonomy" id="408172"/>
    <lineage>
        <taxon>unclassified sequences</taxon>
        <taxon>metagenomes</taxon>
        <taxon>ecological metagenomes</taxon>
    </lineage>
</organism>
<protein>
    <submittedName>
        <fullName evidence="1">Uncharacterized protein</fullName>
    </submittedName>
</protein>
<proteinExistence type="predicted"/>
<dbReference type="EMBL" id="UINC01021019">
    <property type="protein sequence ID" value="SVA87687.1"/>
    <property type="molecule type" value="Genomic_DNA"/>
</dbReference>
<name>A0A381ZG11_9ZZZZ</name>
<sequence>MHYTKIVTSEGKKATMETIINYILINAREANKSDFFPYLPNDQIYT</sequence>